<feature type="domain" description="ER-bound oxygenase mpaB/mpaB'/Rubber oxygenase catalytic" evidence="1">
    <location>
        <begin position="17"/>
        <end position="242"/>
    </location>
</feature>
<keyword evidence="3" id="KW-1185">Reference proteome</keyword>
<dbReference type="Proteomes" id="UP001500618">
    <property type="component" value="Unassembled WGS sequence"/>
</dbReference>
<reference evidence="2 3" key="1">
    <citation type="journal article" date="2019" name="Int. J. Syst. Evol. Microbiol.">
        <title>The Global Catalogue of Microorganisms (GCM) 10K type strain sequencing project: providing services to taxonomists for standard genome sequencing and annotation.</title>
        <authorList>
            <consortium name="The Broad Institute Genomics Platform"/>
            <consortium name="The Broad Institute Genome Sequencing Center for Infectious Disease"/>
            <person name="Wu L."/>
            <person name="Ma J."/>
        </authorList>
    </citation>
    <scope>NUCLEOTIDE SEQUENCE [LARGE SCALE GENOMIC DNA]</scope>
    <source>
        <strain evidence="2 3">JCM 14718</strain>
    </source>
</reference>
<evidence type="ECO:0000259" key="1">
    <source>
        <dbReference type="Pfam" id="PF09995"/>
    </source>
</evidence>
<dbReference type="Pfam" id="PF09995">
    <property type="entry name" value="MPAB_Lcp_cat"/>
    <property type="match status" value="1"/>
</dbReference>
<sequence length="275" mass="31392">MTTAIKPRVRLDDLLIGAGLIGGGANVIMQLALPPVGHGVSESKVESGQLFRHPIKRSRTTNTYLSVALLGTPAEKKAFTRAVNRSHAKVRSDANSPVAYNAFDPDLQLWVAACLWRGFEDAYHFFGKRPLTDEEWEHLYQEAATLGTTLQVPPQRWPADRAAFEDYWKAGMERISIDDRVRGYLYDVVMLRFLPRMISAPLGPVNKFFTIGFLPPQFRTEMRMSWSTRDQRRFDRAVRAIAAIARSLPTPIRKFPFNTYMWDVRRRIRTGQPLV</sequence>
<dbReference type="PANTHER" id="PTHR36151">
    <property type="entry name" value="BLR2777 PROTEIN"/>
    <property type="match status" value="1"/>
</dbReference>
<accession>A0ABN2G3D4</accession>
<dbReference type="InterPro" id="IPR018713">
    <property type="entry name" value="MPAB/Lcp_cat_dom"/>
</dbReference>
<dbReference type="RefSeq" id="WP_163572459.1">
    <property type="nucleotide sequence ID" value="NZ_BAAANY010000005.1"/>
</dbReference>
<evidence type="ECO:0000313" key="3">
    <source>
        <dbReference type="Proteomes" id="UP001500618"/>
    </source>
</evidence>
<dbReference type="PANTHER" id="PTHR36151:SF3">
    <property type="entry name" value="ER-BOUND OXYGENASE MPAB_MPAB'_RUBBER OXYGENASE CATALYTIC DOMAIN-CONTAINING PROTEIN"/>
    <property type="match status" value="1"/>
</dbReference>
<name>A0ABN2G3D4_9ACTN</name>
<gene>
    <name evidence="2" type="ORF">GCM10009765_12870</name>
</gene>
<organism evidence="2 3">
    <name type="scientific">Fodinicola feengrottensis</name>
    <dbReference type="NCBI Taxonomy" id="435914"/>
    <lineage>
        <taxon>Bacteria</taxon>
        <taxon>Bacillati</taxon>
        <taxon>Actinomycetota</taxon>
        <taxon>Actinomycetes</taxon>
        <taxon>Mycobacteriales</taxon>
        <taxon>Fodinicola</taxon>
    </lineage>
</organism>
<comment type="caution">
    <text evidence="2">The sequence shown here is derived from an EMBL/GenBank/DDBJ whole genome shotgun (WGS) entry which is preliminary data.</text>
</comment>
<dbReference type="EMBL" id="BAAANY010000005">
    <property type="protein sequence ID" value="GAA1664704.1"/>
    <property type="molecule type" value="Genomic_DNA"/>
</dbReference>
<evidence type="ECO:0000313" key="2">
    <source>
        <dbReference type="EMBL" id="GAA1664704.1"/>
    </source>
</evidence>
<protein>
    <submittedName>
        <fullName evidence="2">Oxygenase MpaB family protein</fullName>
    </submittedName>
</protein>
<proteinExistence type="predicted"/>